<dbReference type="GO" id="GO:0003677">
    <property type="term" value="F:DNA binding"/>
    <property type="evidence" value="ECO:0007669"/>
    <property type="project" value="InterPro"/>
</dbReference>
<proteinExistence type="predicted"/>
<evidence type="ECO:0000259" key="4">
    <source>
        <dbReference type="Pfam" id="PF01555"/>
    </source>
</evidence>
<evidence type="ECO:0000313" key="5">
    <source>
        <dbReference type="EMBL" id="GAG32341.1"/>
    </source>
</evidence>
<evidence type="ECO:0000256" key="3">
    <source>
        <dbReference type="SAM" id="MobiDB-lite"/>
    </source>
</evidence>
<keyword evidence="2" id="KW-0808">Transferase</keyword>
<dbReference type="Pfam" id="PF01555">
    <property type="entry name" value="N6_N4_Mtase"/>
    <property type="match status" value="1"/>
</dbReference>
<keyword evidence="1" id="KW-0489">Methyltransferase</keyword>
<dbReference type="GO" id="GO:0032259">
    <property type="term" value="P:methylation"/>
    <property type="evidence" value="ECO:0007669"/>
    <property type="project" value="UniProtKB-KW"/>
</dbReference>
<dbReference type="InterPro" id="IPR001091">
    <property type="entry name" value="RM_Methyltransferase"/>
</dbReference>
<feature type="region of interest" description="Disordered" evidence="3">
    <location>
        <begin position="108"/>
        <end position="128"/>
    </location>
</feature>
<sequence>SAAATWDGWGTALKPAWEPIILAMKPRDGTFANNALTWGVAGLNVDGGRIGLQDGETTWGSGCSQSNAPATAYGDMDNKRVGVPNILSTQGRWPANLLLDEESARMLGEQSGESGATIRNVPKSPLGRAKFDGTYNNGQRYDNTSAHYGGFPDTGTAARFFYTAKAPKREKWFYCAICDDAYPVSLVDEHEHGRPPKERKHIVRHPTQKPLDLMRYLVRLTKTPTGGVVLDMFVGSGSTGEACVEE</sequence>
<organism evidence="5">
    <name type="scientific">marine sediment metagenome</name>
    <dbReference type="NCBI Taxonomy" id="412755"/>
    <lineage>
        <taxon>unclassified sequences</taxon>
        <taxon>metagenomes</taxon>
        <taxon>ecological metagenomes</taxon>
    </lineage>
</organism>
<dbReference type="Gene3D" id="3.40.50.150">
    <property type="entry name" value="Vaccinia Virus protein VP39"/>
    <property type="match status" value="1"/>
</dbReference>
<feature type="domain" description="DNA methylase N-4/N-6" evidence="4">
    <location>
        <begin position="192"/>
        <end position="245"/>
    </location>
</feature>
<feature type="non-terminal residue" evidence="5">
    <location>
        <position position="1"/>
    </location>
</feature>
<name>X0Y644_9ZZZZ</name>
<evidence type="ECO:0000256" key="2">
    <source>
        <dbReference type="ARBA" id="ARBA00022679"/>
    </source>
</evidence>
<dbReference type="PRINTS" id="PR00508">
    <property type="entry name" value="S21N4MTFRASE"/>
</dbReference>
<dbReference type="InterPro" id="IPR029063">
    <property type="entry name" value="SAM-dependent_MTases_sf"/>
</dbReference>
<dbReference type="GO" id="GO:0008170">
    <property type="term" value="F:N-methyltransferase activity"/>
    <property type="evidence" value="ECO:0007669"/>
    <property type="project" value="InterPro"/>
</dbReference>
<evidence type="ECO:0000256" key="1">
    <source>
        <dbReference type="ARBA" id="ARBA00022603"/>
    </source>
</evidence>
<dbReference type="SUPFAM" id="SSF53335">
    <property type="entry name" value="S-adenosyl-L-methionine-dependent methyltransferases"/>
    <property type="match status" value="1"/>
</dbReference>
<dbReference type="EMBL" id="BARS01046732">
    <property type="protein sequence ID" value="GAG32341.1"/>
    <property type="molecule type" value="Genomic_DNA"/>
</dbReference>
<reference evidence="5" key="1">
    <citation type="journal article" date="2014" name="Front. Microbiol.">
        <title>High frequency of phylogenetically diverse reductive dehalogenase-homologous genes in deep subseafloor sedimentary metagenomes.</title>
        <authorList>
            <person name="Kawai M."/>
            <person name="Futagami T."/>
            <person name="Toyoda A."/>
            <person name="Takaki Y."/>
            <person name="Nishi S."/>
            <person name="Hori S."/>
            <person name="Arai W."/>
            <person name="Tsubouchi T."/>
            <person name="Morono Y."/>
            <person name="Uchiyama I."/>
            <person name="Ito T."/>
            <person name="Fujiyama A."/>
            <person name="Inagaki F."/>
            <person name="Takami H."/>
        </authorList>
    </citation>
    <scope>NUCLEOTIDE SEQUENCE</scope>
    <source>
        <strain evidence="5">Expedition CK06-06</strain>
    </source>
</reference>
<protein>
    <recommendedName>
        <fullName evidence="4">DNA methylase N-4/N-6 domain-containing protein</fullName>
    </recommendedName>
</protein>
<comment type="caution">
    <text evidence="5">The sequence shown here is derived from an EMBL/GenBank/DDBJ whole genome shotgun (WGS) entry which is preliminary data.</text>
</comment>
<accession>X0Y644</accession>
<dbReference type="InterPro" id="IPR002941">
    <property type="entry name" value="DNA_methylase_N4/N6"/>
</dbReference>
<dbReference type="AlphaFoldDB" id="X0Y644"/>
<feature type="non-terminal residue" evidence="5">
    <location>
        <position position="246"/>
    </location>
</feature>
<gene>
    <name evidence="5" type="ORF">S01H1_70291</name>
</gene>